<dbReference type="Proteomes" id="UP001519921">
    <property type="component" value="Unassembled WGS sequence"/>
</dbReference>
<proteinExistence type="predicted"/>
<protein>
    <submittedName>
        <fullName evidence="1">Xanthine dehydrogenase</fullName>
    </submittedName>
</protein>
<organism evidence="1 2">
    <name type="scientific">Clostridium weizhouense</name>
    <dbReference type="NCBI Taxonomy" id="2859781"/>
    <lineage>
        <taxon>Bacteria</taxon>
        <taxon>Bacillati</taxon>
        <taxon>Bacillota</taxon>
        <taxon>Clostridia</taxon>
        <taxon>Eubacteriales</taxon>
        <taxon>Clostridiaceae</taxon>
        <taxon>Clostridium</taxon>
    </lineage>
</organism>
<evidence type="ECO:0000313" key="2">
    <source>
        <dbReference type="Proteomes" id="UP001519921"/>
    </source>
</evidence>
<sequence length="146" mass="17417">MEDRFKKTEYHLYKFKDIDKLNQLADIKIKQLLNDVSIRAVTYEEKTGPTNAFNSSVENEIIRRDEHIKDKIEQLKKDKESRLIEKELITTTLDLLENDERKLVELRYFSKPTRSWTSIAQDLNQSVDNCIKVRRKVIDRIADYIL</sequence>
<dbReference type="RefSeq" id="WP_219778052.1">
    <property type="nucleotide sequence ID" value="NZ_JAHXPT010000002.1"/>
</dbReference>
<reference evidence="1 2" key="1">
    <citation type="submission" date="2021-07" db="EMBL/GenBank/DDBJ databases">
        <title>Clostridium weizhouense sp. nov., an anaerobic bacterium isolated from activated sludge of Petroleum wastewater.</title>
        <authorList>
            <person name="Li Q."/>
        </authorList>
    </citation>
    <scope>NUCLEOTIDE SEQUENCE [LARGE SCALE GENOMIC DNA]</scope>
    <source>
        <strain evidence="1 2">YB-6</strain>
    </source>
</reference>
<name>A0ABS7AK07_9CLOT</name>
<comment type="caution">
    <text evidence="1">The sequence shown here is derived from an EMBL/GenBank/DDBJ whole genome shotgun (WGS) entry which is preliminary data.</text>
</comment>
<keyword evidence="2" id="KW-1185">Reference proteome</keyword>
<evidence type="ECO:0000313" key="1">
    <source>
        <dbReference type="EMBL" id="MBW6408989.1"/>
    </source>
</evidence>
<accession>A0ABS7AK07</accession>
<gene>
    <name evidence="1" type="ORF">KYD98_02695</name>
</gene>
<dbReference type="EMBL" id="JAHXPT010000002">
    <property type="protein sequence ID" value="MBW6408989.1"/>
    <property type="molecule type" value="Genomic_DNA"/>
</dbReference>